<feature type="region of interest" description="Disordered" evidence="1">
    <location>
        <begin position="106"/>
        <end position="135"/>
    </location>
</feature>
<organism evidence="2 3">
    <name type="scientific">Apatococcus fuscideae</name>
    <dbReference type="NCBI Taxonomy" id="2026836"/>
    <lineage>
        <taxon>Eukaryota</taxon>
        <taxon>Viridiplantae</taxon>
        <taxon>Chlorophyta</taxon>
        <taxon>core chlorophytes</taxon>
        <taxon>Trebouxiophyceae</taxon>
        <taxon>Chlorellales</taxon>
        <taxon>Chlorellaceae</taxon>
        <taxon>Apatococcus</taxon>
    </lineage>
</organism>
<dbReference type="InterPro" id="IPR005050">
    <property type="entry name" value="Enod93"/>
</dbReference>
<comment type="caution">
    <text evidence="2">The sequence shown here is derived from an EMBL/GenBank/DDBJ whole genome shotgun (WGS) entry which is preliminary data.</text>
</comment>
<dbReference type="EMBL" id="JALJOV010001307">
    <property type="protein sequence ID" value="KAK9850076.1"/>
    <property type="molecule type" value="Genomic_DNA"/>
</dbReference>
<gene>
    <name evidence="2" type="ORF">WJX84_001995</name>
</gene>
<proteinExistence type="predicted"/>
<reference evidence="2 3" key="1">
    <citation type="journal article" date="2024" name="Nat. Commun.">
        <title>Phylogenomics reveals the evolutionary origins of lichenization in chlorophyte algae.</title>
        <authorList>
            <person name="Puginier C."/>
            <person name="Libourel C."/>
            <person name="Otte J."/>
            <person name="Skaloud P."/>
            <person name="Haon M."/>
            <person name="Grisel S."/>
            <person name="Petersen M."/>
            <person name="Berrin J.G."/>
            <person name="Delaux P.M."/>
            <person name="Dal Grande F."/>
            <person name="Keller J."/>
        </authorList>
    </citation>
    <scope>NUCLEOTIDE SEQUENCE [LARGE SCALE GENOMIC DNA]</scope>
    <source>
        <strain evidence="2 3">SAG 2523</strain>
    </source>
</reference>
<dbReference type="Proteomes" id="UP001485043">
    <property type="component" value="Unassembled WGS sequence"/>
</dbReference>
<dbReference type="AlphaFoldDB" id="A0AAW1SN97"/>
<accession>A0AAW1SN97</accession>
<evidence type="ECO:0000313" key="2">
    <source>
        <dbReference type="EMBL" id="KAK9850076.1"/>
    </source>
</evidence>
<protein>
    <submittedName>
        <fullName evidence="2">Uncharacterized protein</fullName>
    </submittedName>
</protein>
<name>A0AAW1SN97_9CHLO</name>
<dbReference type="Pfam" id="PF03386">
    <property type="entry name" value="ENOD93"/>
    <property type="match status" value="1"/>
</dbReference>
<keyword evidence="3" id="KW-1185">Reference proteome</keyword>
<evidence type="ECO:0000313" key="3">
    <source>
        <dbReference type="Proteomes" id="UP001485043"/>
    </source>
</evidence>
<evidence type="ECO:0000256" key="1">
    <source>
        <dbReference type="SAM" id="MobiDB-lite"/>
    </source>
</evidence>
<sequence>MSLSVKEREQEEKDRKEVQAQCTSEAASAGFKAAGTALAAAAVAVVAANQYSPGFRKGLGISGKTALVVSPAFFMFFLQSELQLHDCTRRRRRELTGITKSAETFRGWPASTSGCAEQRSPPGASRESGHLLSVA</sequence>